<gene>
    <name evidence="2" type="ORF">ACHAWO_007657</name>
</gene>
<evidence type="ECO:0000313" key="2">
    <source>
        <dbReference type="EMBL" id="KAL3794883.1"/>
    </source>
</evidence>
<evidence type="ECO:0000313" key="3">
    <source>
        <dbReference type="Proteomes" id="UP001530400"/>
    </source>
</evidence>
<evidence type="ECO:0008006" key="4">
    <source>
        <dbReference type="Google" id="ProtNLM"/>
    </source>
</evidence>
<dbReference type="PANTHER" id="PTHR13077:SF6">
    <property type="entry name" value="SELENOPROTEIN F"/>
    <property type="match status" value="1"/>
</dbReference>
<keyword evidence="3" id="KW-1185">Reference proteome</keyword>
<proteinExistence type="predicted"/>
<dbReference type="PANTHER" id="PTHR13077">
    <property type="entry name" value="SELENOPROTEIN F"/>
    <property type="match status" value="1"/>
</dbReference>
<comment type="caution">
    <text evidence="2">The sequence shown here is derived from an EMBL/GenBank/DDBJ whole genome shotgun (WGS) entry which is preliminary data.</text>
</comment>
<dbReference type="Proteomes" id="UP001530400">
    <property type="component" value="Unassembled WGS sequence"/>
</dbReference>
<dbReference type="AlphaFoldDB" id="A0ABD3Q3Q6"/>
<protein>
    <recommendedName>
        <fullName evidence="4">Selenoprotein F/M domain-containing protein</fullName>
    </recommendedName>
</protein>
<reference evidence="2 3" key="1">
    <citation type="submission" date="2024-10" db="EMBL/GenBank/DDBJ databases">
        <title>Updated reference genomes for cyclostephanoid diatoms.</title>
        <authorList>
            <person name="Roberts W.R."/>
            <person name="Alverson A.J."/>
        </authorList>
    </citation>
    <scope>NUCLEOTIDE SEQUENCE [LARGE SCALE GENOMIC DNA]</scope>
    <source>
        <strain evidence="2 3">AJA010-31</strain>
    </source>
</reference>
<feature type="chain" id="PRO_5044749088" description="Selenoprotein F/M domain-containing protein" evidence="1">
    <location>
        <begin position="18"/>
        <end position="217"/>
    </location>
</feature>
<dbReference type="InterPro" id="IPR039992">
    <property type="entry name" value="Sep15_SelM"/>
</dbReference>
<evidence type="ECO:0000256" key="1">
    <source>
        <dbReference type="SAM" id="SignalP"/>
    </source>
</evidence>
<sequence length="217" mass="23942">MHTILSSVLLAIALCQAHFVAVASASREESCLALGFDSENLSCETCNLLKESTTLHSLQQEHNDNNPDGAINLVKECESCCQPHKFNPALHSGQSLRGKYRYALLTYDDGSLDQHGEIKDFIDRDVNDILSFKGENRFRVSASKRGSGLDASILRQMMVMGQFHGLGGSAPKLLLFESAKKGGWTEDDEDEAGEVITLRGWKREDLKDMLLTLLPNA</sequence>
<feature type="signal peptide" evidence="1">
    <location>
        <begin position="1"/>
        <end position="17"/>
    </location>
</feature>
<accession>A0ABD3Q3Q6</accession>
<keyword evidence="1" id="KW-0732">Signal</keyword>
<organism evidence="2 3">
    <name type="scientific">Cyclotella atomus</name>
    <dbReference type="NCBI Taxonomy" id="382360"/>
    <lineage>
        <taxon>Eukaryota</taxon>
        <taxon>Sar</taxon>
        <taxon>Stramenopiles</taxon>
        <taxon>Ochrophyta</taxon>
        <taxon>Bacillariophyta</taxon>
        <taxon>Coscinodiscophyceae</taxon>
        <taxon>Thalassiosirophycidae</taxon>
        <taxon>Stephanodiscales</taxon>
        <taxon>Stephanodiscaceae</taxon>
        <taxon>Cyclotella</taxon>
    </lineage>
</organism>
<dbReference type="EMBL" id="JALLPJ020000340">
    <property type="protein sequence ID" value="KAL3794883.1"/>
    <property type="molecule type" value="Genomic_DNA"/>
</dbReference>
<name>A0ABD3Q3Q6_9STRA</name>